<proteinExistence type="predicted"/>
<keyword evidence="2" id="KW-1185">Reference proteome</keyword>
<feature type="non-terminal residue" evidence="1">
    <location>
        <position position="1"/>
    </location>
</feature>
<dbReference type="Gramene" id="C.cajan_36150.t">
    <property type="protein sequence ID" value="C.cajan_36150.t.cds1"/>
    <property type="gene ID" value="C.cajan_36150"/>
</dbReference>
<protein>
    <submittedName>
        <fullName evidence="1">Uncharacterized protein</fullName>
    </submittedName>
</protein>
<sequence length="64" mass="7530">VREEISNELGFKRTKDLGKYLGVPLHYQRVSKATRRNIIMKANQRLSSRKRRNLSMMGRVTLLN</sequence>
<gene>
    <name evidence="1" type="ORF">KK1_034117</name>
</gene>
<dbReference type="Proteomes" id="UP000075243">
    <property type="component" value="Unassembled WGS sequence"/>
</dbReference>
<accession>A0A151RPC8</accession>
<reference evidence="1" key="1">
    <citation type="journal article" date="2012" name="Nat. Biotechnol.">
        <title>Draft genome sequence of pigeonpea (Cajanus cajan), an orphan legume crop of resource-poor farmers.</title>
        <authorList>
            <person name="Varshney R.K."/>
            <person name="Chen W."/>
            <person name="Li Y."/>
            <person name="Bharti A.K."/>
            <person name="Saxena R.K."/>
            <person name="Schlueter J.A."/>
            <person name="Donoghue M.T."/>
            <person name="Azam S."/>
            <person name="Fan G."/>
            <person name="Whaley A.M."/>
            <person name="Farmer A.D."/>
            <person name="Sheridan J."/>
            <person name="Iwata A."/>
            <person name="Tuteja R."/>
            <person name="Penmetsa R.V."/>
            <person name="Wu W."/>
            <person name="Upadhyaya H.D."/>
            <person name="Yang S.P."/>
            <person name="Shah T."/>
            <person name="Saxena K.B."/>
            <person name="Michael T."/>
            <person name="McCombie W.R."/>
            <person name="Yang B."/>
            <person name="Zhang G."/>
            <person name="Yang H."/>
            <person name="Wang J."/>
            <person name="Spillane C."/>
            <person name="Cook D.R."/>
            <person name="May G.D."/>
            <person name="Xu X."/>
            <person name="Jackson S.A."/>
        </authorList>
    </citation>
    <scope>NUCLEOTIDE SEQUENCE [LARGE SCALE GENOMIC DNA]</scope>
</reference>
<dbReference type="EMBL" id="KQ483628">
    <property type="protein sequence ID" value="KYP44391.1"/>
    <property type="molecule type" value="Genomic_DNA"/>
</dbReference>
<evidence type="ECO:0000313" key="2">
    <source>
        <dbReference type="Proteomes" id="UP000075243"/>
    </source>
</evidence>
<dbReference type="AlphaFoldDB" id="A0A151RPC8"/>
<evidence type="ECO:0000313" key="1">
    <source>
        <dbReference type="EMBL" id="KYP44391.1"/>
    </source>
</evidence>
<organism evidence="1 2">
    <name type="scientific">Cajanus cajan</name>
    <name type="common">Pigeon pea</name>
    <name type="synonym">Cajanus indicus</name>
    <dbReference type="NCBI Taxonomy" id="3821"/>
    <lineage>
        <taxon>Eukaryota</taxon>
        <taxon>Viridiplantae</taxon>
        <taxon>Streptophyta</taxon>
        <taxon>Embryophyta</taxon>
        <taxon>Tracheophyta</taxon>
        <taxon>Spermatophyta</taxon>
        <taxon>Magnoliopsida</taxon>
        <taxon>eudicotyledons</taxon>
        <taxon>Gunneridae</taxon>
        <taxon>Pentapetalae</taxon>
        <taxon>rosids</taxon>
        <taxon>fabids</taxon>
        <taxon>Fabales</taxon>
        <taxon>Fabaceae</taxon>
        <taxon>Papilionoideae</taxon>
        <taxon>50 kb inversion clade</taxon>
        <taxon>NPAAA clade</taxon>
        <taxon>indigoferoid/millettioid clade</taxon>
        <taxon>Phaseoleae</taxon>
        <taxon>Cajanus</taxon>
    </lineage>
</organism>
<name>A0A151RPC8_CAJCA</name>